<name>A0A9D4QTN7_DREPO</name>
<protein>
    <submittedName>
        <fullName evidence="2">Uncharacterized protein</fullName>
    </submittedName>
</protein>
<dbReference type="Proteomes" id="UP000828390">
    <property type="component" value="Unassembled WGS sequence"/>
</dbReference>
<organism evidence="2 3">
    <name type="scientific">Dreissena polymorpha</name>
    <name type="common">Zebra mussel</name>
    <name type="synonym">Mytilus polymorpha</name>
    <dbReference type="NCBI Taxonomy" id="45954"/>
    <lineage>
        <taxon>Eukaryota</taxon>
        <taxon>Metazoa</taxon>
        <taxon>Spiralia</taxon>
        <taxon>Lophotrochozoa</taxon>
        <taxon>Mollusca</taxon>
        <taxon>Bivalvia</taxon>
        <taxon>Autobranchia</taxon>
        <taxon>Heteroconchia</taxon>
        <taxon>Euheterodonta</taxon>
        <taxon>Imparidentia</taxon>
        <taxon>Neoheterodontei</taxon>
        <taxon>Myida</taxon>
        <taxon>Dreissenoidea</taxon>
        <taxon>Dreissenidae</taxon>
        <taxon>Dreissena</taxon>
    </lineage>
</organism>
<evidence type="ECO:0000313" key="3">
    <source>
        <dbReference type="Proteomes" id="UP000828390"/>
    </source>
</evidence>
<reference evidence="2" key="2">
    <citation type="submission" date="2020-11" db="EMBL/GenBank/DDBJ databases">
        <authorList>
            <person name="McCartney M.A."/>
            <person name="Auch B."/>
            <person name="Kono T."/>
            <person name="Mallez S."/>
            <person name="Becker A."/>
            <person name="Gohl D.M."/>
            <person name="Silverstein K.A.T."/>
            <person name="Koren S."/>
            <person name="Bechman K.B."/>
            <person name="Herman A."/>
            <person name="Abrahante J.E."/>
            <person name="Garbe J."/>
        </authorList>
    </citation>
    <scope>NUCLEOTIDE SEQUENCE</scope>
    <source>
        <strain evidence="2">Duluth1</strain>
        <tissue evidence="2">Whole animal</tissue>
    </source>
</reference>
<comment type="caution">
    <text evidence="2">The sequence shown here is derived from an EMBL/GenBank/DDBJ whole genome shotgun (WGS) entry which is preliminary data.</text>
</comment>
<dbReference type="AlphaFoldDB" id="A0A9D4QTN7"/>
<reference evidence="2" key="1">
    <citation type="journal article" date="2019" name="bioRxiv">
        <title>The Genome of the Zebra Mussel, Dreissena polymorpha: A Resource for Invasive Species Research.</title>
        <authorList>
            <person name="McCartney M.A."/>
            <person name="Auch B."/>
            <person name="Kono T."/>
            <person name="Mallez S."/>
            <person name="Zhang Y."/>
            <person name="Obille A."/>
            <person name="Becker A."/>
            <person name="Abrahante J.E."/>
            <person name="Garbe J."/>
            <person name="Badalamenti J.P."/>
            <person name="Herman A."/>
            <person name="Mangelson H."/>
            <person name="Liachko I."/>
            <person name="Sullivan S."/>
            <person name="Sone E.D."/>
            <person name="Koren S."/>
            <person name="Silverstein K.A.T."/>
            <person name="Beckman K.B."/>
            <person name="Gohl D.M."/>
        </authorList>
    </citation>
    <scope>NUCLEOTIDE SEQUENCE</scope>
    <source>
        <strain evidence="2">Duluth1</strain>
        <tissue evidence="2">Whole animal</tissue>
    </source>
</reference>
<evidence type="ECO:0000256" key="1">
    <source>
        <dbReference type="SAM" id="MobiDB-lite"/>
    </source>
</evidence>
<proteinExistence type="predicted"/>
<dbReference type="EMBL" id="JAIWYP010000004">
    <property type="protein sequence ID" value="KAH3842282.1"/>
    <property type="molecule type" value="Genomic_DNA"/>
</dbReference>
<gene>
    <name evidence="2" type="ORF">DPMN_115779</name>
</gene>
<keyword evidence="3" id="KW-1185">Reference proteome</keyword>
<evidence type="ECO:0000313" key="2">
    <source>
        <dbReference type="EMBL" id="KAH3842282.1"/>
    </source>
</evidence>
<sequence length="114" mass="11796">MVYGCCAFVWSGRVGVCRLLASVSQSCKAVSHPSSQSAGHAAPARAHPRRAGLNPPAQAYGPAPSPQPLELPETNATSSTLLLLGTPDQSKADQEVSRCGPPAMPCLWVTIGCL</sequence>
<feature type="region of interest" description="Disordered" evidence="1">
    <location>
        <begin position="30"/>
        <end position="98"/>
    </location>
</feature>
<accession>A0A9D4QTN7</accession>